<evidence type="ECO:0000313" key="1">
    <source>
        <dbReference type="EMBL" id="KAF5213947.1"/>
    </source>
</evidence>
<dbReference type="Proteomes" id="UP000583944">
    <property type="component" value="Unassembled WGS sequence"/>
</dbReference>
<reference evidence="1 2" key="1">
    <citation type="journal article" date="2019" name="Genome Biol. Evol.">
        <title>Nanopore Sequencing Significantly Improves Genome Assembly of the Protozoan Parasite Trypanosoma cruzi.</title>
        <authorList>
            <person name="Diaz-Viraque F."/>
            <person name="Pita S."/>
            <person name="Greif G."/>
            <person name="de Souza R.C.M."/>
            <person name="Iraola G."/>
            <person name="Robello C."/>
        </authorList>
    </citation>
    <scope>NUCLEOTIDE SEQUENCE [LARGE SCALE GENOMIC DNA]</scope>
    <source>
        <strain evidence="1 2">Berenice</strain>
    </source>
</reference>
<accession>A0A7J6XHN3</accession>
<proteinExistence type="predicted"/>
<evidence type="ECO:0000313" key="2">
    <source>
        <dbReference type="Proteomes" id="UP000583944"/>
    </source>
</evidence>
<name>A0A7J6XHN3_TRYCR</name>
<sequence>MRWPVAVDLPASTWPTTTRFMCTFSFPIIRVLPCGTEKTIKSCVADLASAKKNVGGAEKKSRGPAARMYRHTHTHIQRERDKERQTRTLKLQSKEIIKKQKTETKKRSCSQTITFISLLGGLCGGLGDLAGTALLLRHRLDDADGDRLAHVTHGKAAKRSVVVEHLHAHGLLRHHAHHGGVTGLDRLGVLLKLLAGAAVDLGLDLGELARNVAGVAVEHRRIAVADLAGVVQDDHLRREVGRLLWGVVLRVAAHVATADVLHGHVLHVEADVVAGRGLDQLLVVHLNRLHLRRHVGGRKRHHVAGLHRARLHATYRHGADTADLVHVLQRQAQRLVAGAHRGLQHVECLQQRGALVPRHIFRLVNHVVALPAGDGDEAHLLHVVPNLLQVRRHLLHNLIVALLGEVHRLVVHLVAAHNHLLHAEREGEQRVLACLAVLRDARLKLTLR</sequence>
<comment type="caution">
    <text evidence="1">The sequence shown here is derived from an EMBL/GenBank/DDBJ whole genome shotgun (WGS) entry which is preliminary data.</text>
</comment>
<dbReference type="VEuPathDB" id="TriTrypDB:ECC02_013492"/>
<dbReference type="EMBL" id="JABDHM010000667">
    <property type="protein sequence ID" value="KAF5213947.1"/>
    <property type="molecule type" value="Genomic_DNA"/>
</dbReference>
<dbReference type="AlphaFoldDB" id="A0A7J6XHN3"/>
<protein>
    <submittedName>
        <fullName evidence="1">Uncharacterized protein</fullName>
    </submittedName>
</protein>
<gene>
    <name evidence="1" type="ORF">ECC02_013492</name>
</gene>
<organism evidence="1 2">
    <name type="scientific">Trypanosoma cruzi</name>
    <dbReference type="NCBI Taxonomy" id="5693"/>
    <lineage>
        <taxon>Eukaryota</taxon>
        <taxon>Discoba</taxon>
        <taxon>Euglenozoa</taxon>
        <taxon>Kinetoplastea</taxon>
        <taxon>Metakinetoplastina</taxon>
        <taxon>Trypanosomatida</taxon>
        <taxon>Trypanosomatidae</taxon>
        <taxon>Trypanosoma</taxon>
        <taxon>Schizotrypanum</taxon>
    </lineage>
</organism>